<dbReference type="PANTHER" id="PTHR43420">
    <property type="entry name" value="ACETYLTRANSFERASE"/>
    <property type="match status" value="1"/>
</dbReference>
<keyword evidence="5" id="KW-1185">Reference proteome</keyword>
<feature type="domain" description="N-acetyltransferase" evidence="3">
    <location>
        <begin position="115"/>
        <end position="264"/>
    </location>
</feature>
<protein>
    <submittedName>
        <fullName evidence="4">GNAT family N-acetyltransferase</fullName>
    </submittedName>
</protein>
<dbReference type="KEGG" id="pka:PQ456_17620"/>
<dbReference type="CDD" id="cd04301">
    <property type="entry name" value="NAT_SF"/>
    <property type="match status" value="1"/>
</dbReference>
<dbReference type="PROSITE" id="PS51186">
    <property type="entry name" value="GNAT"/>
    <property type="match status" value="1"/>
</dbReference>
<gene>
    <name evidence="4" type="ORF">PQ456_17620</name>
</gene>
<name>A0AAX3LYM0_9BACL</name>
<organism evidence="4 5">
    <name type="scientific">Paenibacillus kyungheensis</name>
    <dbReference type="NCBI Taxonomy" id="1452732"/>
    <lineage>
        <taxon>Bacteria</taxon>
        <taxon>Bacillati</taxon>
        <taxon>Bacillota</taxon>
        <taxon>Bacilli</taxon>
        <taxon>Bacillales</taxon>
        <taxon>Paenibacillaceae</taxon>
        <taxon>Paenibacillus</taxon>
    </lineage>
</organism>
<sequence length="264" mass="30690">MNILWKKIEQSSLQTWPALQSQLLNGWNIRLSDGYSKRSNSVSPLDYVETKMTLEEQIAYCEAQYHQAQLPVVFKMTSFVEPTILDQLLHARNYQIQDETSVQLKSLNMIDQEYANYKSTQQQRLSEVTYTIEEQWSEAWIRQASTLGQWPDNVGQSIAKLMKVNPSLPKAYITLYQAGTPVACAIGIIDGDYMGIYDVITGAAYRRLGFARTMLYHLMKWAKDKGASYTYLHVGEHNEVAIQLYRHLGFEEIYRYWYRVLLEK</sequence>
<dbReference type="EMBL" id="CP117416">
    <property type="protein sequence ID" value="WCT54986.1"/>
    <property type="molecule type" value="Genomic_DNA"/>
</dbReference>
<evidence type="ECO:0000256" key="2">
    <source>
        <dbReference type="ARBA" id="ARBA00023315"/>
    </source>
</evidence>
<keyword evidence="1" id="KW-0808">Transferase</keyword>
<dbReference type="GO" id="GO:0016747">
    <property type="term" value="F:acyltransferase activity, transferring groups other than amino-acyl groups"/>
    <property type="evidence" value="ECO:0007669"/>
    <property type="project" value="InterPro"/>
</dbReference>
<dbReference type="InterPro" id="IPR016181">
    <property type="entry name" value="Acyl_CoA_acyltransferase"/>
</dbReference>
<dbReference type="Gene3D" id="3.40.630.30">
    <property type="match status" value="1"/>
</dbReference>
<evidence type="ECO:0000313" key="4">
    <source>
        <dbReference type="EMBL" id="WCT54986.1"/>
    </source>
</evidence>
<dbReference type="PANTHER" id="PTHR43420:SF12">
    <property type="entry name" value="N-ACETYLTRANSFERASE DOMAIN-CONTAINING PROTEIN"/>
    <property type="match status" value="1"/>
</dbReference>
<reference evidence="4 5" key="1">
    <citation type="submission" date="2023-02" db="EMBL/GenBank/DDBJ databases">
        <title>Genome sequence of Paenibacillus kyungheensis KACC 18744.</title>
        <authorList>
            <person name="Kim S."/>
            <person name="Heo J."/>
            <person name="Kwon S.-W."/>
        </authorList>
    </citation>
    <scope>NUCLEOTIDE SEQUENCE [LARGE SCALE GENOMIC DNA]</scope>
    <source>
        <strain evidence="4 5">KACC 18744</strain>
    </source>
</reference>
<dbReference type="InterPro" id="IPR050680">
    <property type="entry name" value="YpeA/RimI_acetyltransf"/>
</dbReference>
<evidence type="ECO:0000259" key="3">
    <source>
        <dbReference type="PROSITE" id="PS51186"/>
    </source>
</evidence>
<evidence type="ECO:0000256" key="1">
    <source>
        <dbReference type="ARBA" id="ARBA00022679"/>
    </source>
</evidence>
<proteinExistence type="predicted"/>
<dbReference type="SUPFAM" id="SSF55729">
    <property type="entry name" value="Acyl-CoA N-acyltransferases (Nat)"/>
    <property type="match status" value="1"/>
</dbReference>
<accession>A0AAX3LYM0</accession>
<dbReference type="AlphaFoldDB" id="A0AAX3LYM0"/>
<dbReference type="RefSeq" id="WP_273613447.1">
    <property type="nucleotide sequence ID" value="NZ_CP117416.1"/>
</dbReference>
<dbReference type="Pfam" id="PF00583">
    <property type="entry name" value="Acetyltransf_1"/>
    <property type="match status" value="1"/>
</dbReference>
<dbReference type="Proteomes" id="UP001220509">
    <property type="component" value="Chromosome"/>
</dbReference>
<dbReference type="InterPro" id="IPR000182">
    <property type="entry name" value="GNAT_dom"/>
</dbReference>
<keyword evidence="2" id="KW-0012">Acyltransferase</keyword>
<evidence type="ECO:0000313" key="5">
    <source>
        <dbReference type="Proteomes" id="UP001220509"/>
    </source>
</evidence>